<dbReference type="GO" id="GO:0016020">
    <property type="term" value="C:membrane"/>
    <property type="evidence" value="ECO:0007669"/>
    <property type="project" value="UniProtKB-SubCell"/>
</dbReference>
<evidence type="ECO:0000256" key="5">
    <source>
        <dbReference type="ARBA" id="ARBA00022832"/>
    </source>
</evidence>
<feature type="transmembrane region" description="Helical" evidence="12">
    <location>
        <begin position="184"/>
        <end position="212"/>
    </location>
</feature>
<evidence type="ECO:0000256" key="2">
    <source>
        <dbReference type="ARBA" id="ARBA00008749"/>
    </source>
</evidence>
<accession>A0A1P8KAZ3</accession>
<dbReference type="GO" id="GO:0006633">
    <property type="term" value="P:fatty acid biosynthetic process"/>
    <property type="evidence" value="ECO:0007669"/>
    <property type="project" value="UniProtKB-KW"/>
</dbReference>
<comment type="similarity">
    <text evidence="2">Belongs to the fatty acid desaturase type 2 family.</text>
</comment>
<sequence>MSEIPLSLKSHRVQLDQATSVLQGTVELSWTKFLWFVGMAGAALVGGMATLRWDAFAVFVLVTGAVLLLGHSLGSHRKLIHNSYQCPKWLENILVYLGVQVGLAGPLGLMRQHELRDFAQRLSDCHPYLRHGSSFWRDAWWQLCCELHLAHPPEIHIEPRVANDRFFLWLERTWMLQQLPPALLLYWLGGWAYVYWGVCARVTAGVLGHWLIGYFAHNHGDMNYEVQDAAVQGRNIRWTSLLTMGESWHNNHHAYPGSAKLGLFAGEWDPGWWALVVFQKLGWVWSVRLPEDLPLRKELRTCRLAAWSAAGSSFGLAQLFALCRRAGSVRPYPDARITGPAAHISAHFLQTLVGARVHFDHDPSLRRLSLHYGQARIQGLPALCIAMCTRTGLFKGLALVLLPFAFSWERGRTLVGV</sequence>
<feature type="domain" description="Fatty acid desaturase" evidence="13">
    <location>
        <begin position="57"/>
        <end position="257"/>
    </location>
</feature>
<comment type="subcellular location">
    <subcellularLocation>
        <location evidence="1">Membrane</location>
        <topology evidence="1">Multi-pass membrane protein</topology>
    </subcellularLocation>
</comment>
<keyword evidence="8" id="KW-0408">Iron</keyword>
<organism evidence="14 15">
    <name type="scientific">Rhodoferax saidenbachensis</name>
    <dbReference type="NCBI Taxonomy" id="1484693"/>
    <lineage>
        <taxon>Bacteria</taxon>
        <taxon>Pseudomonadati</taxon>
        <taxon>Pseudomonadota</taxon>
        <taxon>Betaproteobacteria</taxon>
        <taxon>Burkholderiales</taxon>
        <taxon>Comamonadaceae</taxon>
        <taxon>Rhodoferax</taxon>
    </lineage>
</organism>
<feature type="transmembrane region" description="Helical" evidence="12">
    <location>
        <begin position="56"/>
        <end position="73"/>
    </location>
</feature>
<evidence type="ECO:0000256" key="6">
    <source>
        <dbReference type="ARBA" id="ARBA00022989"/>
    </source>
</evidence>
<proteinExistence type="inferred from homology"/>
<evidence type="ECO:0000256" key="9">
    <source>
        <dbReference type="ARBA" id="ARBA00023098"/>
    </source>
</evidence>
<dbReference type="Pfam" id="PF00487">
    <property type="entry name" value="FA_desaturase"/>
    <property type="match status" value="1"/>
</dbReference>
<evidence type="ECO:0000256" key="12">
    <source>
        <dbReference type="SAM" id="Phobius"/>
    </source>
</evidence>
<dbReference type="InterPro" id="IPR015876">
    <property type="entry name" value="Acyl-CoA_DS"/>
</dbReference>
<evidence type="ECO:0000259" key="13">
    <source>
        <dbReference type="Pfam" id="PF00487"/>
    </source>
</evidence>
<dbReference type="STRING" id="1484693.RS694_11940"/>
<dbReference type="CDD" id="cd03505">
    <property type="entry name" value="Delta9-FADS-like"/>
    <property type="match status" value="1"/>
</dbReference>
<keyword evidence="6 12" id="KW-1133">Transmembrane helix</keyword>
<keyword evidence="11" id="KW-0275">Fatty acid biosynthesis</keyword>
<dbReference type="RefSeq" id="WP_076069625.1">
    <property type="nucleotide sequence ID" value="NZ_CP019239.1"/>
</dbReference>
<dbReference type="AlphaFoldDB" id="A0A1P8KAZ3"/>
<dbReference type="InterPro" id="IPR005804">
    <property type="entry name" value="FA_desaturase_dom"/>
</dbReference>
<dbReference type="PANTHER" id="PTHR11351:SF31">
    <property type="entry name" value="DESATURASE 1, ISOFORM A-RELATED"/>
    <property type="match status" value="1"/>
</dbReference>
<keyword evidence="15" id="KW-1185">Reference proteome</keyword>
<dbReference type="GO" id="GO:0016717">
    <property type="term" value="F:oxidoreductase activity, acting on paired donors, with oxidation of a pair of donors resulting in the reduction of molecular oxygen to two molecules of water"/>
    <property type="evidence" value="ECO:0007669"/>
    <property type="project" value="InterPro"/>
</dbReference>
<evidence type="ECO:0000256" key="3">
    <source>
        <dbReference type="ARBA" id="ARBA00022516"/>
    </source>
</evidence>
<name>A0A1P8KAZ3_9BURK</name>
<dbReference type="Proteomes" id="UP000186110">
    <property type="component" value="Chromosome"/>
</dbReference>
<keyword evidence="5" id="KW-0276">Fatty acid metabolism</keyword>
<keyword evidence="9" id="KW-0443">Lipid metabolism</keyword>
<keyword evidence="7" id="KW-0560">Oxidoreductase</keyword>
<protein>
    <submittedName>
        <fullName evidence="14">Acyl-CoA desaturase</fullName>
    </submittedName>
</protein>
<evidence type="ECO:0000256" key="4">
    <source>
        <dbReference type="ARBA" id="ARBA00022692"/>
    </source>
</evidence>
<evidence type="ECO:0000313" key="15">
    <source>
        <dbReference type="Proteomes" id="UP000186110"/>
    </source>
</evidence>
<evidence type="ECO:0000256" key="11">
    <source>
        <dbReference type="ARBA" id="ARBA00023160"/>
    </source>
</evidence>
<feature type="transmembrane region" description="Helical" evidence="12">
    <location>
        <begin position="33"/>
        <end position="51"/>
    </location>
</feature>
<keyword evidence="4 12" id="KW-0812">Transmembrane</keyword>
<evidence type="ECO:0000256" key="1">
    <source>
        <dbReference type="ARBA" id="ARBA00004141"/>
    </source>
</evidence>
<keyword evidence="3" id="KW-0444">Lipid biosynthesis</keyword>
<dbReference type="PANTHER" id="PTHR11351">
    <property type="entry name" value="ACYL-COA DESATURASE"/>
    <property type="match status" value="1"/>
</dbReference>
<evidence type="ECO:0000256" key="8">
    <source>
        <dbReference type="ARBA" id="ARBA00023004"/>
    </source>
</evidence>
<keyword evidence="10 12" id="KW-0472">Membrane</keyword>
<evidence type="ECO:0000256" key="10">
    <source>
        <dbReference type="ARBA" id="ARBA00023136"/>
    </source>
</evidence>
<dbReference type="KEGG" id="rsb:RS694_11940"/>
<evidence type="ECO:0000313" key="14">
    <source>
        <dbReference type="EMBL" id="APW43167.1"/>
    </source>
</evidence>
<dbReference type="EMBL" id="CP019239">
    <property type="protein sequence ID" value="APW43167.1"/>
    <property type="molecule type" value="Genomic_DNA"/>
</dbReference>
<evidence type="ECO:0000256" key="7">
    <source>
        <dbReference type="ARBA" id="ARBA00023002"/>
    </source>
</evidence>
<gene>
    <name evidence="14" type="ORF">RS694_11940</name>
</gene>
<reference evidence="14 15" key="1">
    <citation type="submission" date="2017-01" db="EMBL/GenBank/DDBJ databases">
        <authorList>
            <person name="Mah S.A."/>
            <person name="Swanson W.J."/>
            <person name="Moy G.W."/>
            <person name="Vacquier V.D."/>
        </authorList>
    </citation>
    <scope>NUCLEOTIDE SEQUENCE [LARGE SCALE GENOMIC DNA]</scope>
    <source>
        <strain evidence="14 15">DSM 22694</strain>
    </source>
</reference>